<dbReference type="EMBL" id="GGEC01075164">
    <property type="protein sequence ID" value="MBX55648.1"/>
    <property type="molecule type" value="Transcribed_RNA"/>
</dbReference>
<reference evidence="1" key="1">
    <citation type="submission" date="2018-02" db="EMBL/GenBank/DDBJ databases">
        <title>Rhizophora mucronata_Transcriptome.</title>
        <authorList>
            <person name="Meera S.P."/>
            <person name="Sreeshan A."/>
            <person name="Augustine A."/>
        </authorList>
    </citation>
    <scope>NUCLEOTIDE SEQUENCE</scope>
    <source>
        <tissue evidence="1">Leaf</tissue>
    </source>
</reference>
<organism evidence="1">
    <name type="scientific">Rhizophora mucronata</name>
    <name type="common">Asiatic mangrove</name>
    <dbReference type="NCBI Taxonomy" id="61149"/>
    <lineage>
        <taxon>Eukaryota</taxon>
        <taxon>Viridiplantae</taxon>
        <taxon>Streptophyta</taxon>
        <taxon>Embryophyta</taxon>
        <taxon>Tracheophyta</taxon>
        <taxon>Spermatophyta</taxon>
        <taxon>Magnoliopsida</taxon>
        <taxon>eudicotyledons</taxon>
        <taxon>Gunneridae</taxon>
        <taxon>Pentapetalae</taxon>
        <taxon>rosids</taxon>
        <taxon>fabids</taxon>
        <taxon>Malpighiales</taxon>
        <taxon>Rhizophoraceae</taxon>
        <taxon>Rhizophora</taxon>
    </lineage>
</organism>
<accession>A0A2P2PLN6</accession>
<dbReference type="AlphaFoldDB" id="A0A2P2PLN6"/>
<name>A0A2P2PLN6_RHIMU</name>
<proteinExistence type="predicted"/>
<protein>
    <submittedName>
        <fullName evidence="1">Uncharacterized protein</fullName>
    </submittedName>
</protein>
<sequence length="56" mass="6139">MQVGARDKHIGQHMIANVSPSSLNINALVLLKVTLWICKASQVEIAELVIESVLQE</sequence>
<evidence type="ECO:0000313" key="1">
    <source>
        <dbReference type="EMBL" id="MBX55648.1"/>
    </source>
</evidence>